<feature type="compositionally biased region" description="Basic and acidic residues" evidence="1">
    <location>
        <begin position="55"/>
        <end position="68"/>
    </location>
</feature>
<reference evidence="2" key="1">
    <citation type="submission" date="2023-08" db="EMBL/GenBank/DDBJ databases">
        <authorList>
            <person name="Audoor S."/>
            <person name="Bilcke G."/>
        </authorList>
    </citation>
    <scope>NUCLEOTIDE SEQUENCE</scope>
</reference>
<gene>
    <name evidence="2" type="ORF">CYCCA115_LOCUS9571</name>
</gene>
<comment type="caution">
    <text evidence="2">The sequence shown here is derived from an EMBL/GenBank/DDBJ whole genome shotgun (WGS) entry which is preliminary data.</text>
</comment>
<dbReference type="AlphaFoldDB" id="A0AAD2CUY2"/>
<evidence type="ECO:0000256" key="1">
    <source>
        <dbReference type="SAM" id="MobiDB-lite"/>
    </source>
</evidence>
<feature type="region of interest" description="Disordered" evidence="1">
    <location>
        <begin position="54"/>
        <end position="82"/>
    </location>
</feature>
<feature type="compositionally biased region" description="Acidic residues" evidence="1">
    <location>
        <begin position="69"/>
        <end position="82"/>
    </location>
</feature>
<proteinExistence type="predicted"/>
<keyword evidence="3" id="KW-1185">Reference proteome</keyword>
<dbReference type="EMBL" id="CAKOGP040001418">
    <property type="protein sequence ID" value="CAJ1945428.1"/>
    <property type="molecule type" value="Genomic_DNA"/>
</dbReference>
<organism evidence="2 3">
    <name type="scientific">Cylindrotheca closterium</name>
    <dbReference type="NCBI Taxonomy" id="2856"/>
    <lineage>
        <taxon>Eukaryota</taxon>
        <taxon>Sar</taxon>
        <taxon>Stramenopiles</taxon>
        <taxon>Ochrophyta</taxon>
        <taxon>Bacillariophyta</taxon>
        <taxon>Bacillariophyceae</taxon>
        <taxon>Bacillariophycidae</taxon>
        <taxon>Bacillariales</taxon>
        <taxon>Bacillariaceae</taxon>
        <taxon>Cylindrotheca</taxon>
    </lineage>
</organism>
<sequence length="151" mass="17525">MEEKKKEFMEDLKKNLKKKSDGVSISEEELDRIRYKYNMPISAIEDGGYLQYAQYEDHPQEDPRHKIEDDFEEPPDQESDPVEFDKHVSAKVSFNADGVETFGVVQGPKRDSSGKLIGHYHKNPHLDTSIYQVEFEDGKVESFMQIRLLKG</sequence>
<dbReference type="Proteomes" id="UP001295423">
    <property type="component" value="Unassembled WGS sequence"/>
</dbReference>
<protein>
    <submittedName>
        <fullName evidence="2">Uncharacterized protein</fullName>
    </submittedName>
</protein>
<name>A0AAD2CUY2_9STRA</name>
<evidence type="ECO:0000313" key="2">
    <source>
        <dbReference type="EMBL" id="CAJ1945428.1"/>
    </source>
</evidence>
<evidence type="ECO:0000313" key="3">
    <source>
        <dbReference type="Proteomes" id="UP001295423"/>
    </source>
</evidence>
<accession>A0AAD2CUY2</accession>